<proteinExistence type="predicted"/>
<dbReference type="Proteomes" id="UP000228934">
    <property type="component" value="Unassembled WGS sequence"/>
</dbReference>
<dbReference type="OrthoDB" id="1594986at2759"/>
<name>A0A2G9P3D0_AQUCT</name>
<dbReference type="AlphaFoldDB" id="A0A2G9P3D0"/>
<dbReference type="EMBL" id="KV923233">
    <property type="protein sequence ID" value="PIN97390.1"/>
    <property type="molecule type" value="Genomic_DNA"/>
</dbReference>
<reference evidence="2" key="1">
    <citation type="journal article" date="2017" name="Nat. Commun.">
        <title>The North American bullfrog draft genome provides insight into hormonal regulation of long noncoding RNA.</title>
        <authorList>
            <person name="Hammond S.A."/>
            <person name="Warren R.L."/>
            <person name="Vandervalk B.P."/>
            <person name="Kucuk E."/>
            <person name="Khan H."/>
            <person name="Gibb E.A."/>
            <person name="Pandoh P."/>
            <person name="Kirk H."/>
            <person name="Zhao Y."/>
            <person name="Jones M."/>
            <person name="Mungall A.J."/>
            <person name="Coope R."/>
            <person name="Pleasance S."/>
            <person name="Moore R.A."/>
            <person name="Holt R.A."/>
            <person name="Round J.M."/>
            <person name="Ohora S."/>
            <person name="Walle B.V."/>
            <person name="Veldhoen N."/>
            <person name="Helbing C.C."/>
            <person name="Birol I."/>
        </authorList>
    </citation>
    <scope>NUCLEOTIDE SEQUENCE [LARGE SCALE GENOMIC DNA]</scope>
</reference>
<sequence length="165" mass="19765">MCRPKQWRRNVSGLITSRNLSWRITMPSFHRKPLTIIIFFPDPGRYKYSPERIKKTMSTIDPTVALRSGRRQSEPSKHILKHLGEKGMYYLFHFLYHSIDERGTKEHNTLEEHFILEHILLYGKEITFAPYEAVHGFNKQNFCQNAILVYFQKCKDNRKYIKDMK</sequence>
<evidence type="ECO:0000313" key="1">
    <source>
        <dbReference type="EMBL" id="PIN97390.1"/>
    </source>
</evidence>
<gene>
    <name evidence="1" type="ORF">AB205_0081000</name>
</gene>
<protein>
    <submittedName>
        <fullName evidence="1">Uncharacterized protein</fullName>
    </submittedName>
</protein>
<accession>A0A2G9P3D0</accession>
<organism evidence="1 2">
    <name type="scientific">Aquarana catesbeiana</name>
    <name type="common">American bullfrog</name>
    <name type="synonym">Rana catesbeiana</name>
    <dbReference type="NCBI Taxonomy" id="8400"/>
    <lineage>
        <taxon>Eukaryota</taxon>
        <taxon>Metazoa</taxon>
        <taxon>Chordata</taxon>
        <taxon>Craniata</taxon>
        <taxon>Vertebrata</taxon>
        <taxon>Euteleostomi</taxon>
        <taxon>Amphibia</taxon>
        <taxon>Batrachia</taxon>
        <taxon>Anura</taxon>
        <taxon>Neobatrachia</taxon>
        <taxon>Ranoidea</taxon>
        <taxon>Ranidae</taxon>
        <taxon>Aquarana</taxon>
    </lineage>
</organism>
<keyword evidence="2" id="KW-1185">Reference proteome</keyword>
<evidence type="ECO:0000313" key="2">
    <source>
        <dbReference type="Proteomes" id="UP000228934"/>
    </source>
</evidence>
<feature type="non-terminal residue" evidence="1">
    <location>
        <position position="165"/>
    </location>
</feature>